<dbReference type="GeneID" id="5884921"/>
<evidence type="ECO:0000313" key="1">
    <source>
        <dbReference type="EMBL" id="EDR23836.1"/>
    </source>
</evidence>
<dbReference type="KEGG" id="edi:EDI_117070"/>
<evidence type="ECO:0000313" key="2">
    <source>
        <dbReference type="Proteomes" id="UP000008076"/>
    </source>
</evidence>
<dbReference type="RefSeq" id="XP_001739779.1">
    <property type="nucleotide sequence ID" value="XM_001739727.1"/>
</dbReference>
<accession>B0ENR4</accession>
<dbReference type="VEuPathDB" id="AmoebaDB:EDI_117070"/>
<proteinExistence type="predicted"/>
<dbReference type="EMBL" id="DS550129">
    <property type="protein sequence ID" value="EDR23836.1"/>
    <property type="molecule type" value="Genomic_DNA"/>
</dbReference>
<protein>
    <submittedName>
        <fullName evidence="1">Uncharacterized protein</fullName>
    </submittedName>
</protein>
<sequence length="146" mass="17482">MVDTDYKTWLQTNYEYQKFFFVKENEEIIVNILKMIKNFENYIFLTFNEYAIVISVDTPESEERTLKHYKDSIVLNYESVLSKWNLPGYSTKLRLAKVSFVEVRKELGVKETKLIGQTTDTEHAQYEVKKITETKWKLIFAWKNVD</sequence>
<organism evidence="2">
    <name type="scientific">Entamoeba dispar (strain ATCC PRA-260 / SAW760)</name>
    <dbReference type="NCBI Taxonomy" id="370354"/>
    <lineage>
        <taxon>Eukaryota</taxon>
        <taxon>Amoebozoa</taxon>
        <taxon>Evosea</taxon>
        <taxon>Archamoebae</taxon>
        <taxon>Mastigamoebida</taxon>
        <taxon>Entamoebidae</taxon>
        <taxon>Entamoeba</taxon>
    </lineage>
</organism>
<dbReference type="AlphaFoldDB" id="B0ENR4"/>
<keyword evidence="2" id="KW-1185">Reference proteome</keyword>
<reference evidence="2" key="1">
    <citation type="submission" date="2007-12" db="EMBL/GenBank/DDBJ databases">
        <title>Annotation of Entamoeba dispar SAW760.</title>
        <authorList>
            <person name="Lorenzi H."/>
            <person name="Inman J."/>
            <person name="Schobel S."/>
            <person name="Amedeo P."/>
            <person name="Caler E."/>
        </authorList>
    </citation>
    <scope>NUCLEOTIDE SEQUENCE [LARGE SCALE GENOMIC DNA]</scope>
    <source>
        <strain evidence="2">ATCC PRA-260 / SAW760</strain>
    </source>
</reference>
<dbReference type="Proteomes" id="UP000008076">
    <property type="component" value="Unassembled WGS sequence"/>
</dbReference>
<gene>
    <name evidence="1" type="ORF">EDI_117070</name>
</gene>
<name>B0ENR4_ENTDS</name>